<proteinExistence type="predicted"/>
<evidence type="ECO:0000313" key="2">
    <source>
        <dbReference type="EMBL" id="KAK8885671.1"/>
    </source>
</evidence>
<evidence type="ECO:0000313" key="3">
    <source>
        <dbReference type="Proteomes" id="UP001470230"/>
    </source>
</evidence>
<accession>A0ABR2K3H5</accession>
<protein>
    <submittedName>
        <fullName evidence="2">Uncharacterized protein</fullName>
    </submittedName>
</protein>
<organism evidence="2 3">
    <name type="scientific">Tritrichomonas musculus</name>
    <dbReference type="NCBI Taxonomy" id="1915356"/>
    <lineage>
        <taxon>Eukaryota</taxon>
        <taxon>Metamonada</taxon>
        <taxon>Parabasalia</taxon>
        <taxon>Tritrichomonadida</taxon>
        <taxon>Tritrichomonadidae</taxon>
        <taxon>Tritrichomonas</taxon>
    </lineage>
</organism>
<keyword evidence="3" id="KW-1185">Reference proteome</keyword>
<name>A0ABR2K3H5_9EUKA</name>
<comment type="caution">
    <text evidence="2">The sequence shown here is derived from an EMBL/GenBank/DDBJ whole genome shotgun (WGS) entry which is preliminary data.</text>
</comment>
<dbReference type="Proteomes" id="UP001470230">
    <property type="component" value="Unassembled WGS sequence"/>
</dbReference>
<feature type="compositionally biased region" description="Basic and acidic residues" evidence="1">
    <location>
        <begin position="59"/>
        <end position="84"/>
    </location>
</feature>
<gene>
    <name evidence="2" type="ORF">M9Y10_041123</name>
</gene>
<reference evidence="2 3" key="1">
    <citation type="submission" date="2024-04" db="EMBL/GenBank/DDBJ databases">
        <title>Tritrichomonas musculus Genome.</title>
        <authorList>
            <person name="Alves-Ferreira E."/>
            <person name="Grigg M."/>
            <person name="Lorenzi H."/>
            <person name="Galac M."/>
        </authorList>
    </citation>
    <scope>NUCLEOTIDE SEQUENCE [LARGE SCALE GENOMIC DNA]</scope>
    <source>
        <strain evidence="2 3">EAF2021</strain>
    </source>
</reference>
<evidence type="ECO:0000256" key="1">
    <source>
        <dbReference type="SAM" id="MobiDB-lite"/>
    </source>
</evidence>
<feature type="region of interest" description="Disordered" evidence="1">
    <location>
        <begin position="19"/>
        <end position="91"/>
    </location>
</feature>
<sequence length="91" mass="10468">MTKNEQKKMPVSLMAKFMEGVEDNPQDDDDWETSLKQRPARLGLGADSKQKQSESMTNAERRIKNMVKRQDSKDSSDSEEEFSRSKIGNKK</sequence>
<feature type="compositionally biased region" description="Acidic residues" evidence="1">
    <location>
        <begin position="20"/>
        <end position="32"/>
    </location>
</feature>
<dbReference type="EMBL" id="JAPFFF010000007">
    <property type="protein sequence ID" value="KAK8885671.1"/>
    <property type="molecule type" value="Genomic_DNA"/>
</dbReference>